<dbReference type="InterPro" id="IPR018971">
    <property type="entry name" value="DUF1997"/>
</dbReference>
<name>A0A9W7EWF2_9STRA</name>
<dbReference type="Pfam" id="PF09366">
    <property type="entry name" value="DUF1997"/>
    <property type="match status" value="1"/>
</dbReference>
<dbReference type="AlphaFoldDB" id="A0A9W7EWF2"/>
<organism evidence="2 3">
    <name type="scientific">Triparma strigata</name>
    <dbReference type="NCBI Taxonomy" id="1606541"/>
    <lineage>
        <taxon>Eukaryota</taxon>
        <taxon>Sar</taxon>
        <taxon>Stramenopiles</taxon>
        <taxon>Ochrophyta</taxon>
        <taxon>Bolidophyceae</taxon>
        <taxon>Parmales</taxon>
        <taxon>Triparmaceae</taxon>
        <taxon>Triparma</taxon>
    </lineage>
</organism>
<dbReference type="EMBL" id="BRXY01000429">
    <property type="protein sequence ID" value="GMH94263.1"/>
    <property type="molecule type" value="Genomic_DNA"/>
</dbReference>
<proteinExistence type="predicted"/>
<protein>
    <recommendedName>
        <fullName evidence="4">START domain-containing protein</fullName>
    </recommendedName>
</protein>
<reference evidence="3" key="1">
    <citation type="journal article" date="2023" name="Commun. Biol.">
        <title>Genome analysis of Parmales, the sister group of diatoms, reveals the evolutionary specialization of diatoms from phago-mixotrophs to photoautotrophs.</title>
        <authorList>
            <person name="Ban H."/>
            <person name="Sato S."/>
            <person name="Yoshikawa S."/>
            <person name="Yamada K."/>
            <person name="Nakamura Y."/>
            <person name="Ichinomiya M."/>
            <person name="Sato N."/>
            <person name="Blanc-Mathieu R."/>
            <person name="Endo H."/>
            <person name="Kuwata A."/>
            <person name="Ogata H."/>
        </authorList>
    </citation>
    <scope>NUCLEOTIDE SEQUENCE [LARGE SCALE GENOMIC DNA]</scope>
    <source>
        <strain evidence="3">NIES 3701</strain>
    </source>
</reference>
<accession>A0A9W7EWF2</accession>
<sequence length="253" mass="27606">MMLKGLLALTLTLLILNPSNLVSALSTSSSAPRGMSPSFRKEVLTRKGPHFVLDRSTGSIEFGATVKLKTELDAPPNSSLVNSWLLDIESVSSALWDPNLSEKLPPPPPPPPPPVLYRLSLITLQFFTLTLSPTVDCLLQTRSSPTPIFYLTSISFDPNVTLLPGMTVKASDLSIEIDVVGQMKSTSPSTGCVGAIGFQTRGILPPPLRVLPERVLRDGVGLINDRIVEFARGNFEKGARKNFKEWRKGREEE</sequence>
<keyword evidence="1" id="KW-0732">Signal</keyword>
<feature type="signal peptide" evidence="1">
    <location>
        <begin position="1"/>
        <end position="24"/>
    </location>
</feature>
<gene>
    <name evidence="2" type="ORF">TrST_g13688</name>
</gene>
<evidence type="ECO:0008006" key="4">
    <source>
        <dbReference type="Google" id="ProtNLM"/>
    </source>
</evidence>
<dbReference type="PANTHER" id="PTHR34133:SF8">
    <property type="entry name" value="OS07G0633000 PROTEIN"/>
    <property type="match status" value="1"/>
</dbReference>
<evidence type="ECO:0000313" key="2">
    <source>
        <dbReference type="EMBL" id="GMH94263.1"/>
    </source>
</evidence>
<evidence type="ECO:0000256" key="1">
    <source>
        <dbReference type="SAM" id="SignalP"/>
    </source>
</evidence>
<dbReference type="Proteomes" id="UP001165085">
    <property type="component" value="Unassembled WGS sequence"/>
</dbReference>
<comment type="caution">
    <text evidence="2">The sequence shown here is derived from an EMBL/GenBank/DDBJ whole genome shotgun (WGS) entry which is preliminary data.</text>
</comment>
<dbReference type="PANTHER" id="PTHR34133">
    <property type="entry name" value="OS07G0633000 PROTEIN"/>
    <property type="match status" value="1"/>
</dbReference>
<feature type="chain" id="PRO_5040728450" description="START domain-containing protein" evidence="1">
    <location>
        <begin position="25"/>
        <end position="253"/>
    </location>
</feature>
<dbReference type="OrthoDB" id="496281at2759"/>
<keyword evidence="3" id="KW-1185">Reference proteome</keyword>
<evidence type="ECO:0000313" key="3">
    <source>
        <dbReference type="Proteomes" id="UP001165085"/>
    </source>
</evidence>